<dbReference type="AlphaFoldDB" id="A0A7W7ZED7"/>
<protein>
    <submittedName>
        <fullName evidence="1">Uncharacterized protein</fullName>
    </submittedName>
</protein>
<organism evidence="1 2">
    <name type="scientific">Granulicella aggregans</name>
    <dbReference type="NCBI Taxonomy" id="474949"/>
    <lineage>
        <taxon>Bacteria</taxon>
        <taxon>Pseudomonadati</taxon>
        <taxon>Acidobacteriota</taxon>
        <taxon>Terriglobia</taxon>
        <taxon>Terriglobales</taxon>
        <taxon>Acidobacteriaceae</taxon>
        <taxon>Granulicella</taxon>
    </lineage>
</organism>
<sequence>MVLTVNGAQLSETRAFPTAAEVMGPQFRWMSSHPGDTHIPFNGVAPEGVLAMRIFGSAVSQTDGESHFSIPAGGHVIVAITASDNRDNKDYYNAAISGLQHMSELTVAVIQADHVASRRQFWSKSFVEIRIRRSSPGTTVRSTF</sequence>
<accession>A0A7W7ZED7</accession>
<gene>
    <name evidence="1" type="ORF">HDF16_002770</name>
</gene>
<comment type="caution">
    <text evidence="1">The sequence shown here is derived from an EMBL/GenBank/DDBJ whole genome shotgun (WGS) entry which is preliminary data.</text>
</comment>
<evidence type="ECO:0000313" key="2">
    <source>
        <dbReference type="Proteomes" id="UP000540989"/>
    </source>
</evidence>
<keyword evidence="2" id="KW-1185">Reference proteome</keyword>
<name>A0A7W7ZED7_9BACT</name>
<dbReference type="RefSeq" id="WP_184217309.1">
    <property type="nucleotide sequence ID" value="NZ_JACHIP010000003.1"/>
</dbReference>
<reference evidence="1 2" key="1">
    <citation type="submission" date="2020-08" db="EMBL/GenBank/DDBJ databases">
        <title>Genomic Encyclopedia of Type Strains, Phase IV (KMG-V): Genome sequencing to study the core and pangenomes of soil and plant-associated prokaryotes.</title>
        <authorList>
            <person name="Whitman W."/>
        </authorList>
    </citation>
    <scope>NUCLEOTIDE SEQUENCE [LARGE SCALE GENOMIC DNA]</scope>
    <source>
        <strain evidence="1 2">M8UP14</strain>
    </source>
</reference>
<dbReference type="Proteomes" id="UP000540989">
    <property type="component" value="Unassembled WGS sequence"/>
</dbReference>
<proteinExistence type="predicted"/>
<evidence type="ECO:0000313" key="1">
    <source>
        <dbReference type="EMBL" id="MBB5058064.1"/>
    </source>
</evidence>
<dbReference type="EMBL" id="JACHIP010000003">
    <property type="protein sequence ID" value="MBB5058064.1"/>
    <property type="molecule type" value="Genomic_DNA"/>
</dbReference>